<evidence type="ECO:0000313" key="2">
    <source>
        <dbReference type="EMBL" id="KAJ7742111.1"/>
    </source>
</evidence>
<organism evidence="2 3">
    <name type="scientific">Mycena maculata</name>
    <dbReference type="NCBI Taxonomy" id="230809"/>
    <lineage>
        <taxon>Eukaryota</taxon>
        <taxon>Fungi</taxon>
        <taxon>Dikarya</taxon>
        <taxon>Basidiomycota</taxon>
        <taxon>Agaricomycotina</taxon>
        <taxon>Agaricomycetes</taxon>
        <taxon>Agaricomycetidae</taxon>
        <taxon>Agaricales</taxon>
        <taxon>Marasmiineae</taxon>
        <taxon>Mycenaceae</taxon>
        <taxon>Mycena</taxon>
    </lineage>
</organism>
<feature type="region of interest" description="Disordered" evidence="1">
    <location>
        <begin position="1"/>
        <end position="67"/>
    </location>
</feature>
<protein>
    <submittedName>
        <fullName evidence="2">Uncharacterized protein</fullName>
    </submittedName>
</protein>
<feature type="region of interest" description="Disordered" evidence="1">
    <location>
        <begin position="147"/>
        <end position="212"/>
    </location>
</feature>
<feature type="compositionally biased region" description="Basic residues" evidence="1">
    <location>
        <begin position="11"/>
        <end position="24"/>
    </location>
</feature>
<comment type="caution">
    <text evidence="2">The sequence shown here is derived from an EMBL/GenBank/DDBJ whole genome shotgun (WGS) entry which is preliminary data.</text>
</comment>
<sequence>MALSRLSPHPSSRRRSTGKRRQKGRANGASRPRPSPRSSHTQAGTSVRRWRPLRSSPRPPGPCDATWSGDFEFAADYTVLPHLINEHHVPRIPPLPPPPTHKFPAEAQGVPSDVSDANEEEGEWEGCNVGYDDVPLSPLVACTPDPSSSLSPIFPSSPSPISPSHIDHEFEDAQDDKQGKWTFPPSPLPALPAHGGHRGDASEGQGPANPHPPLALVLLHALLRALPARNTQRKVPEDVQLRAALLPIFLCLQVPEDEAARDECCHPLLLRLPEAKGAEEQETLNSRGRAHRWAARGTECARVRSPGRVLRPLAGRVLCDPAHPLAVLGGSEDAHDTVFGWGAVRGLPLPHVSVGGARAGVRHPMITGAEGEYGECKEQVELLVLSHVVAFVLLCGEWMWGQRVRGKRVWE</sequence>
<evidence type="ECO:0000256" key="1">
    <source>
        <dbReference type="SAM" id="MobiDB-lite"/>
    </source>
</evidence>
<feature type="compositionally biased region" description="Low complexity" evidence="1">
    <location>
        <begin position="30"/>
        <end position="39"/>
    </location>
</feature>
<evidence type="ECO:0000313" key="3">
    <source>
        <dbReference type="Proteomes" id="UP001215280"/>
    </source>
</evidence>
<gene>
    <name evidence="2" type="ORF">DFH07DRAFT_777788</name>
</gene>
<feature type="compositionally biased region" description="Low complexity" evidence="1">
    <location>
        <begin position="1"/>
        <end position="10"/>
    </location>
</feature>
<name>A0AAD7IFT6_9AGAR</name>
<accession>A0AAD7IFT6</accession>
<dbReference type="AlphaFoldDB" id="A0AAD7IFT6"/>
<reference evidence="2" key="1">
    <citation type="submission" date="2023-03" db="EMBL/GenBank/DDBJ databases">
        <title>Massive genome expansion in bonnet fungi (Mycena s.s.) driven by repeated elements and novel gene families across ecological guilds.</title>
        <authorList>
            <consortium name="Lawrence Berkeley National Laboratory"/>
            <person name="Harder C.B."/>
            <person name="Miyauchi S."/>
            <person name="Viragh M."/>
            <person name="Kuo A."/>
            <person name="Thoen E."/>
            <person name="Andreopoulos B."/>
            <person name="Lu D."/>
            <person name="Skrede I."/>
            <person name="Drula E."/>
            <person name="Henrissat B."/>
            <person name="Morin E."/>
            <person name="Kohler A."/>
            <person name="Barry K."/>
            <person name="LaButti K."/>
            <person name="Morin E."/>
            <person name="Salamov A."/>
            <person name="Lipzen A."/>
            <person name="Mereny Z."/>
            <person name="Hegedus B."/>
            <person name="Baldrian P."/>
            <person name="Stursova M."/>
            <person name="Weitz H."/>
            <person name="Taylor A."/>
            <person name="Grigoriev I.V."/>
            <person name="Nagy L.G."/>
            <person name="Martin F."/>
            <person name="Kauserud H."/>
        </authorList>
    </citation>
    <scope>NUCLEOTIDE SEQUENCE</scope>
    <source>
        <strain evidence="2">CBHHK188m</strain>
    </source>
</reference>
<dbReference type="Proteomes" id="UP001215280">
    <property type="component" value="Unassembled WGS sequence"/>
</dbReference>
<dbReference type="EMBL" id="JARJLG010000119">
    <property type="protein sequence ID" value="KAJ7742111.1"/>
    <property type="molecule type" value="Genomic_DNA"/>
</dbReference>
<proteinExistence type="predicted"/>
<keyword evidence="3" id="KW-1185">Reference proteome</keyword>